<dbReference type="CDD" id="cd00448">
    <property type="entry name" value="YjgF_YER057c_UK114_family"/>
    <property type="match status" value="1"/>
</dbReference>
<dbReference type="InterPro" id="IPR035959">
    <property type="entry name" value="RutC-like_sf"/>
</dbReference>
<dbReference type="Proteomes" id="UP000603602">
    <property type="component" value="Unassembled WGS sequence"/>
</dbReference>
<proteinExistence type="inferred from homology"/>
<comment type="caution">
    <text evidence="2">The sequence shown here is derived from an EMBL/GenBank/DDBJ whole genome shotgun (WGS) entry which is preliminary data.</text>
</comment>
<evidence type="ECO:0000313" key="3">
    <source>
        <dbReference type="Proteomes" id="UP000603602"/>
    </source>
</evidence>
<dbReference type="PROSITE" id="PS01094">
    <property type="entry name" value="UPF0076"/>
    <property type="match status" value="1"/>
</dbReference>
<evidence type="ECO:0000256" key="1">
    <source>
        <dbReference type="ARBA" id="ARBA00010552"/>
    </source>
</evidence>
<dbReference type="PANTHER" id="PTHR11803">
    <property type="entry name" value="2-IMINOBUTANOATE/2-IMINOPROPANOATE DEAMINASE RIDA"/>
    <property type="match status" value="1"/>
</dbReference>
<evidence type="ECO:0000313" key="2">
    <source>
        <dbReference type="EMBL" id="MBD8503031.1"/>
    </source>
</evidence>
<dbReference type="Gene3D" id="3.30.1330.40">
    <property type="entry name" value="RutC-like"/>
    <property type="match status" value="1"/>
</dbReference>
<dbReference type="RefSeq" id="WP_187717769.1">
    <property type="nucleotide sequence ID" value="NZ_JACTAH010000001.1"/>
</dbReference>
<protein>
    <submittedName>
        <fullName evidence="2">Deaminase</fullName>
    </submittedName>
</protein>
<dbReference type="PANTHER" id="PTHR11803:SF58">
    <property type="entry name" value="PROTEIN HMF1-RELATED"/>
    <property type="match status" value="1"/>
</dbReference>
<dbReference type="InterPro" id="IPR006175">
    <property type="entry name" value="YjgF/YER057c/UK114"/>
</dbReference>
<dbReference type="NCBIfam" id="TIGR00004">
    <property type="entry name" value="Rid family detoxifying hydrolase"/>
    <property type="match status" value="1"/>
</dbReference>
<dbReference type="InterPro" id="IPR006056">
    <property type="entry name" value="RidA"/>
</dbReference>
<dbReference type="Pfam" id="PF01042">
    <property type="entry name" value="Ribonuc_L-PSP"/>
    <property type="match status" value="1"/>
</dbReference>
<dbReference type="EMBL" id="JACYTO010000001">
    <property type="protein sequence ID" value="MBD8503031.1"/>
    <property type="molecule type" value="Genomic_DNA"/>
</dbReference>
<organism evidence="2 3">
    <name type="scientific">Thauera sedimentorum</name>
    <dbReference type="NCBI Taxonomy" id="2767595"/>
    <lineage>
        <taxon>Bacteria</taxon>
        <taxon>Pseudomonadati</taxon>
        <taxon>Pseudomonadota</taxon>
        <taxon>Betaproteobacteria</taxon>
        <taxon>Rhodocyclales</taxon>
        <taxon>Zoogloeaceae</taxon>
        <taxon>Thauera</taxon>
    </lineage>
</organism>
<sequence>MQIVSTDRAPQAIGPYSQAIASEGWLHTSGQIPLTAAGEKVAGDIATQTEQVFDNLEAVLAAGGAALAQVVSVNVYMTDLGEFAQMNEVFARRFGGHRPARSTVQVAALPTGARVEIAAVARLIR</sequence>
<reference evidence="3" key="1">
    <citation type="submission" date="2023-07" db="EMBL/GenBank/DDBJ databases">
        <title>Thauera sp. CAU 1555 isolated from sand of Yaerae Beach.</title>
        <authorList>
            <person name="Kim W."/>
        </authorList>
    </citation>
    <scope>NUCLEOTIDE SEQUENCE [LARGE SCALE GENOMIC DNA]</scope>
    <source>
        <strain evidence="3">CAU 1555</strain>
    </source>
</reference>
<gene>
    <name evidence="2" type="ORF">IFO67_09065</name>
</gene>
<accession>A0ABR9BCR7</accession>
<name>A0ABR9BCR7_9RHOO</name>
<comment type="similarity">
    <text evidence="1">Belongs to the RutC family.</text>
</comment>
<dbReference type="InterPro" id="IPR019897">
    <property type="entry name" value="RidA_CS"/>
</dbReference>
<dbReference type="SUPFAM" id="SSF55298">
    <property type="entry name" value="YjgF-like"/>
    <property type="match status" value="1"/>
</dbReference>
<keyword evidence="3" id="KW-1185">Reference proteome</keyword>